<proteinExistence type="predicted"/>
<reference evidence="1" key="2">
    <citation type="journal article" date="2015" name="Fish Shellfish Immunol.">
        <title>Early steps in the European eel (Anguilla anguilla)-Vibrio vulnificus interaction in the gills: Role of the RtxA13 toxin.</title>
        <authorList>
            <person name="Callol A."/>
            <person name="Pajuelo D."/>
            <person name="Ebbesson L."/>
            <person name="Teles M."/>
            <person name="MacKenzie S."/>
            <person name="Amaro C."/>
        </authorList>
    </citation>
    <scope>NUCLEOTIDE SEQUENCE</scope>
</reference>
<reference evidence="1" key="1">
    <citation type="submission" date="2014-11" db="EMBL/GenBank/DDBJ databases">
        <authorList>
            <person name="Amaro Gonzalez C."/>
        </authorList>
    </citation>
    <scope>NUCLEOTIDE SEQUENCE</scope>
</reference>
<evidence type="ECO:0000313" key="1">
    <source>
        <dbReference type="EMBL" id="JAH68260.1"/>
    </source>
</evidence>
<accession>A0A0E9USU9</accession>
<protein>
    <submittedName>
        <fullName evidence="1">Uncharacterized protein</fullName>
    </submittedName>
</protein>
<dbReference type="AlphaFoldDB" id="A0A0E9USU9"/>
<name>A0A0E9USU9_ANGAN</name>
<sequence>MRILFRTLLRRKTALVS</sequence>
<dbReference type="EMBL" id="GBXM01040317">
    <property type="protein sequence ID" value="JAH68260.1"/>
    <property type="molecule type" value="Transcribed_RNA"/>
</dbReference>
<organism evidence="1">
    <name type="scientific">Anguilla anguilla</name>
    <name type="common">European freshwater eel</name>
    <name type="synonym">Muraena anguilla</name>
    <dbReference type="NCBI Taxonomy" id="7936"/>
    <lineage>
        <taxon>Eukaryota</taxon>
        <taxon>Metazoa</taxon>
        <taxon>Chordata</taxon>
        <taxon>Craniata</taxon>
        <taxon>Vertebrata</taxon>
        <taxon>Euteleostomi</taxon>
        <taxon>Actinopterygii</taxon>
        <taxon>Neopterygii</taxon>
        <taxon>Teleostei</taxon>
        <taxon>Anguilliformes</taxon>
        <taxon>Anguillidae</taxon>
        <taxon>Anguilla</taxon>
    </lineage>
</organism>